<dbReference type="PANTHER" id="PTHR37951">
    <property type="entry name" value="CYTOPLASMIC PROTEIN-RELATED"/>
    <property type="match status" value="1"/>
</dbReference>
<dbReference type="AlphaFoldDB" id="A0A2N9Y5E1"/>
<evidence type="ECO:0000313" key="3">
    <source>
        <dbReference type="Proteomes" id="UP000231094"/>
    </source>
</evidence>
<dbReference type="Proteomes" id="UP000231094">
    <property type="component" value="Unassembled WGS sequence"/>
</dbReference>
<accession>A0A2N9Y5E1</accession>
<evidence type="ECO:0000259" key="1">
    <source>
        <dbReference type="Pfam" id="PF06812"/>
    </source>
</evidence>
<organism evidence="2 3">
    <name type="scientific">Snodgrassella alvi</name>
    <dbReference type="NCBI Taxonomy" id="1196083"/>
    <lineage>
        <taxon>Bacteria</taxon>
        <taxon>Pseudomonadati</taxon>
        <taxon>Pseudomonadota</taxon>
        <taxon>Betaproteobacteria</taxon>
        <taxon>Neisseriales</taxon>
        <taxon>Neisseriaceae</taxon>
        <taxon>Snodgrassella</taxon>
    </lineage>
</organism>
<dbReference type="InterPro" id="IPR010657">
    <property type="entry name" value="ImpA_N"/>
</dbReference>
<protein>
    <recommendedName>
        <fullName evidence="1">ImpA N-terminal domain-containing protein</fullName>
    </recommendedName>
</protein>
<sequence>MSNKKSKTNPKYADILAPVSDEQPCGSNLEYDPEFLLLLSNSTEQPEAQYGDFVNKPEGVNWNEIERDALRLLLRTKDIRIYIILLRSKIQLNGATGLRDGLDLLESACSTYPQDIYPQIESDETGDEEDAALVRSNALAALIDPEGVMADIRSITLSSNSALRLQIRDVERSLSIPRPADALAPDSVRRQLVDLRLRANQALTALDETIPILDKLQTWADEILKNTAPDLNPLKKLLKILQDNETRAAPKRETIDENNIQTDTQIVSSETSTTETAEMTLSSPEETIMNESEKFLPAAITDRFDALQRIEDIRNWFEAHEPSSPTIPLLRQAERLVGKRFSEVVNTIPLELLQKWDDSES</sequence>
<feature type="domain" description="ImpA N-terminal" evidence="1">
    <location>
        <begin position="16"/>
        <end position="143"/>
    </location>
</feature>
<dbReference type="PANTHER" id="PTHR37951:SF1">
    <property type="entry name" value="TYPE VI SECRETION SYSTEM COMPONENT TSSA1"/>
    <property type="match status" value="1"/>
</dbReference>
<dbReference type="NCBIfam" id="TIGR03363">
    <property type="entry name" value="VI_chp_8"/>
    <property type="match status" value="1"/>
</dbReference>
<proteinExistence type="predicted"/>
<gene>
    <name evidence="2" type="ORF">BHC47_00200</name>
</gene>
<name>A0A2N9Y5E1_9NEIS</name>
<evidence type="ECO:0000313" key="2">
    <source>
        <dbReference type="EMBL" id="PIT63671.1"/>
    </source>
</evidence>
<reference evidence="2 3" key="1">
    <citation type="journal article" date="2017" name="MBio">
        <title>Type VI secretion-mediated competition in the bee gut microbiome.</title>
        <authorList>
            <person name="Steele M.I."/>
            <person name="Kwong W.K."/>
            <person name="Powell J.E."/>
            <person name="Whiteley M."/>
            <person name="Moran N.A."/>
        </authorList>
    </citation>
    <scope>NUCLEOTIDE SEQUENCE [LARGE SCALE GENOMIC DNA]</scope>
    <source>
        <strain evidence="2 3">PEB0171</strain>
    </source>
</reference>
<dbReference type="RefSeq" id="WP_100117295.1">
    <property type="nucleotide sequence ID" value="NZ_MEIV01000026.1"/>
</dbReference>
<comment type="caution">
    <text evidence="2">The sequence shown here is derived from an EMBL/GenBank/DDBJ whole genome shotgun (WGS) entry which is preliminary data.</text>
</comment>
<dbReference type="EMBL" id="MEIV01000026">
    <property type="protein sequence ID" value="PIT63671.1"/>
    <property type="molecule type" value="Genomic_DNA"/>
</dbReference>
<dbReference type="InterPro" id="IPR017740">
    <property type="entry name" value="TssA-like"/>
</dbReference>
<dbReference type="Pfam" id="PF06812">
    <property type="entry name" value="ImpA_N"/>
    <property type="match status" value="1"/>
</dbReference>